<accession>A0ABQ2EBM4</accession>
<organism evidence="2 3">
    <name type="scientific">Luteimonas terricola</name>
    <dbReference type="NCBI Taxonomy" id="645597"/>
    <lineage>
        <taxon>Bacteria</taxon>
        <taxon>Pseudomonadati</taxon>
        <taxon>Pseudomonadota</taxon>
        <taxon>Gammaproteobacteria</taxon>
        <taxon>Lysobacterales</taxon>
        <taxon>Lysobacteraceae</taxon>
        <taxon>Luteimonas</taxon>
    </lineage>
</organism>
<protein>
    <recommendedName>
        <fullName evidence="4">DUF4175 domain-containing protein</fullName>
    </recommendedName>
</protein>
<keyword evidence="1" id="KW-0812">Transmembrane</keyword>
<sequence length="58" mass="6393">MSWLGLVAIIIGLYLAFKVAGVVLKLALWVLIVVAAYWWLAPLLGWPPLEEVIHVLGP</sequence>
<evidence type="ECO:0000256" key="1">
    <source>
        <dbReference type="SAM" id="Phobius"/>
    </source>
</evidence>
<dbReference type="Proteomes" id="UP000599009">
    <property type="component" value="Unassembled WGS sequence"/>
</dbReference>
<name>A0ABQ2EBM4_9GAMM</name>
<keyword evidence="3" id="KW-1185">Reference proteome</keyword>
<feature type="transmembrane region" description="Helical" evidence="1">
    <location>
        <begin position="7"/>
        <end position="40"/>
    </location>
</feature>
<proteinExistence type="predicted"/>
<gene>
    <name evidence="2" type="ORF">GCM10011394_11430</name>
</gene>
<comment type="caution">
    <text evidence="2">The sequence shown here is derived from an EMBL/GenBank/DDBJ whole genome shotgun (WGS) entry which is preliminary data.</text>
</comment>
<reference evidence="3" key="1">
    <citation type="journal article" date="2019" name="Int. J. Syst. Evol. Microbiol.">
        <title>The Global Catalogue of Microorganisms (GCM) 10K type strain sequencing project: providing services to taxonomists for standard genome sequencing and annotation.</title>
        <authorList>
            <consortium name="The Broad Institute Genomics Platform"/>
            <consortium name="The Broad Institute Genome Sequencing Center for Infectious Disease"/>
            <person name="Wu L."/>
            <person name="Ma J."/>
        </authorList>
    </citation>
    <scope>NUCLEOTIDE SEQUENCE [LARGE SCALE GENOMIC DNA]</scope>
    <source>
        <strain evidence="3">CGMCC 1.8985</strain>
    </source>
</reference>
<evidence type="ECO:0008006" key="4">
    <source>
        <dbReference type="Google" id="ProtNLM"/>
    </source>
</evidence>
<evidence type="ECO:0000313" key="2">
    <source>
        <dbReference type="EMBL" id="GGK04176.1"/>
    </source>
</evidence>
<keyword evidence="1" id="KW-1133">Transmembrane helix</keyword>
<dbReference type="RefSeq" id="WP_165942294.1">
    <property type="nucleotide sequence ID" value="NZ_BMME01000001.1"/>
</dbReference>
<keyword evidence="1" id="KW-0472">Membrane</keyword>
<dbReference type="EMBL" id="BMME01000001">
    <property type="protein sequence ID" value="GGK04176.1"/>
    <property type="molecule type" value="Genomic_DNA"/>
</dbReference>
<evidence type="ECO:0000313" key="3">
    <source>
        <dbReference type="Proteomes" id="UP000599009"/>
    </source>
</evidence>